<comment type="caution">
    <text evidence="1">The sequence shown here is derived from an EMBL/GenBank/DDBJ whole genome shotgun (WGS) entry which is preliminary data.</text>
</comment>
<proteinExistence type="predicted"/>
<protein>
    <submittedName>
        <fullName evidence="1">Uncharacterized protein</fullName>
    </submittedName>
</protein>
<name>A0AAV5EM79_ELECO</name>
<reference evidence="1" key="1">
    <citation type="journal article" date="2018" name="DNA Res.">
        <title>Multiple hybrid de novo genome assembly of finger millet, an orphan allotetraploid crop.</title>
        <authorList>
            <person name="Hatakeyama M."/>
            <person name="Aluri S."/>
            <person name="Balachadran M.T."/>
            <person name="Sivarajan S.R."/>
            <person name="Patrignani A."/>
            <person name="Gruter S."/>
            <person name="Poveda L."/>
            <person name="Shimizu-Inatsugi R."/>
            <person name="Baeten J."/>
            <person name="Francoijs K.J."/>
            <person name="Nataraja K.N."/>
            <person name="Reddy Y.A.N."/>
            <person name="Phadnis S."/>
            <person name="Ravikumar R.L."/>
            <person name="Schlapbach R."/>
            <person name="Sreeman S.M."/>
            <person name="Shimizu K.K."/>
        </authorList>
    </citation>
    <scope>NUCLEOTIDE SEQUENCE</scope>
</reference>
<evidence type="ECO:0000313" key="1">
    <source>
        <dbReference type="EMBL" id="GJN23592.1"/>
    </source>
</evidence>
<evidence type="ECO:0000313" key="2">
    <source>
        <dbReference type="Proteomes" id="UP001054889"/>
    </source>
</evidence>
<dbReference type="EMBL" id="BQKI01000076">
    <property type="protein sequence ID" value="GJN23592.1"/>
    <property type="molecule type" value="Genomic_DNA"/>
</dbReference>
<dbReference type="Proteomes" id="UP001054889">
    <property type="component" value="Unassembled WGS sequence"/>
</dbReference>
<sequence>MPPLDRTHAAHTAAHRHQPAAACFAAHLAAPLAPHRKLRLPPAYGPVTWPATSPSIVSSMEVDLAAAASSNGNLEARRGLVDGPPWTATPSTDPGGILRSMMLMRR</sequence>
<reference evidence="1" key="2">
    <citation type="submission" date="2021-12" db="EMBL/GenBank/DDBJ databases">
        <title>Resequencing data analysis of finger millet.</title>
        <authorList>
            <person name="Hatakeyama M."/>
            <person name="Aluri S."/>
            <person name="Balachadran M.T."/>
            <person name="Sivarajan S.R."/>
            <person name="Poveda L."/>
            <person name="Shimizu-Inatsugi R."/>
            <person name="Schlapbach R."/>
            <person name="Sreeman S.M."/>
            <person name="Shimizu K.K."/>
        </authorList>
    </citation>
    <scope>NUCLEOTIDE SEQUENCE</scope>
</reference>
<accession>A0AAV5EM79</accession>
<dbReference type="AlphaFoldDB" id="A0AAV5EM79"/>
<gene>
    <name evidence="1" type="primary">gb11256</name>
    <name evidence="1" type="ORF">PR202_gb11256</name>
</gene>
<organism evidence="1 2">
    <name type="scientific">Eleusine coracana subsp. coracana</name>
    <dbReference type="NCBI Taxonomy" id="191504"/>
    <lineage>
        <taxon>Eukaryota</taxon>
        <taxon>Viridiplantae</taxon>
        <taxon>Streptophyta</taxon>
        <taxon>Embryophyta</taxon>
        <taxon>Tracheophyta</taxon>
        <taxon>Spermatophyta</taxon>
        <taxon>Magnoliopsida</taxon>
        <taxon>Liliopsida</taxon>
        <taxon>Poales</taxon>
        <taxon>Poaceae</taxon>
        <taxon>PACMAD clade</taxon>
        <taxon>Chloridoideae</taxon>
        <taxon>Cynodonteae</taxon>
        <taxon>Eleusininae</taxon>
        <taxon>Eleusine</taxon>
    </lineage>
</organism>
<keyword evidence="2" id="KW-1185">Reference proteome</keyword>